<evidence type="ECO:0000259" key="3">
    <source>
        <dbReference type="PROSITE" id="PS50943"/>
    </source>
</evidence>
<dbReference type="CDD" id="cd00093">
    <property type="entry name" value="HTH_XRE"/>
    <property type="match status" value="1"/>
</dbReference>
<evidence type="ECO:0000313" key="4">
    <source>
        <dbReference type="EMBL" id="CCH75147.1"/>
    </source>
</evidence>
<dbReference type="InterPro" id="IPR010982">
    <property type="entry name" value="Lambda_DNA-bd_dom_sf"/>
</dbReference>
<dbReference type="InterPro" id="IPR010359">
    <property type="entry name" value="IrrE_HExxH"/>
</dbReference>
<dbReference type="OrthoDB" id="9794834at2"/>
<keyword evidence="2" id="KW-0238">DNA-binding</keyword>
<dbReference type="PROSITE" id="PS50943">
    <property type="entry name" value="HTH_CROC1"/>
    <property type="match status" value="1"/>
</dbReference>
<keyword evidence="5" id="KW-1185">Reference proteome</keyword>
<name>W6K107_9MICO</name>
<evidence type="ECO:0000256" key="2">
    <source>
        <dbReference type="ARBA" id="ARBA00023125"/>
    </source>
</evidence>
<dbReference type="InterPro" id="IPR013430">
    <property type="entry name" value="Toxin_antidote_HigA"/>
</dbReference>
<dbReference type="RefSeq" id="WP_048695365.1">
    <property type="nucleotide sequence ID" value="NZ_HG764815.1"/>
</dbReference>
<dbReference type="PANTHER" id="PTHR36924">
    <property type="entry name" value="ANTITOXIN HIGA-1"/>
    <property type="match status" value="1"/>
</dbReference>
<dbReference type="Pfam" id="PF06114">
    <property type="entry name" value="Peptidase_M78"/>
    <property type="match status" value="1"/>
</dbReference>
<feature type="domain" description="HTH cro/C1-type" evidence="3">
    <location>
        <begin position="15"/>
        <end position="69"/>
    </location>
</feature>
<dbReference type="Pfam" id="PF01381">
    <property type="entry name" value="HTH_3"/>
    <property type="match status" value="1"/>
</dbReference>
<dbReference type="AlphaFoldDB" id="W6K107"/>
<comment type="caution">
    <text evidence="4">The sequence shown here is derived from an EMBL/GenBank/DDBJ whole genome shotgun (WGS) entry which is preliminary data.</text>
</comment>
<dbReference type="GO" id="GO:0003677">
    <property type="term" value="F:DNA binding"/>
    <property type="evidence" value="ECO:0007669"/>
    <property type="project" value="UniProtKB-KW"/>
</dbReference>
<dbReference type="InterPro" id="IPR001387">
    <property type="entry name" value="Cro/C1-type_HTH"/>
</dbReference>
<sequence>MSTALAEVFPVGEFLAEELDERGWTQAEFAEILGRPAQFVSEIISGKKEITRESAAQIGAALGTSPELWLNLQNAYHLWRQATDQRSQGQLEDVRLRARLKELAPISVLLDRGIIRGRTLREQKVEIEALYGIADIYDEPELLVAARRSQPDEIVSSTQLAWVACVRAKATPLTVAPYSRKGLIELAKRLTSEVPTPDDMKRLPDLFAAVGVRLVFVEAFPSSKMDGCSFLHADRKPVIGISGRGKRLDKVLFTILHEVAHIVLGHLKDHEFVIDDAGDGPTLGLEEPANEMAGEWVLPKPIGRLPERVTQGWVAVQASERNVHPIVLIGRLQNQGRLPWRTTLVKGAPSVDRQLQDWG</sequence>
<protein>
    <submittedName>
        <fullName evidence="4">Putative HTH-type transcriptional regulator</fullName>
    </submittedName>
</protein>
<dbReference type="SUPFAM" id="SSF47413">
    <property type="entry name" value="lambda repressor-like DNA-binding domains"/>
    <property type="match status" value="1"/>
</dbReference>
<dbReference type="PANTHER" id="PTHR36924:SF1">
    <property type="entry name" value="ANTITOXIN HIGA-1"/>
    <property type="match status" value="1"/>
</dbReference>
<dbReference type="STRING" id="1193182.BN11_520022"/>
<dbReference type="Proteomes" id="UP000035763">
    <property type="component" value="Unassembled WGS sequence"/>
</dbReference>
<dbReference type="NCBIfam" id="TIGR02607">
    <property type="entry name" value="antidote_HigA"/>
    <property type="match status" value="1"/>
</dbReference>
<organism evidence="4 5">
    <name type="scientific">Nostocoides australiense Ben110</name>
    <dbReference type="NCBI Taxonomy" id="1193182"/>
    <lineage>
        <taxon>Bacteria</taxon>
        <taxon>Bacillati</taxon>
        <taxon>Actinomycetota</taxon>
        <taxon>Actinomycetes</taxon>
        <taxon>Micrococcales</taxon>
        <taxon>Intrasporangiaceae</taxon>
        <taxon>Nostocoides</taxon>
    </lineage>
</organism>
<accession>W6K107</accession>
<evidence type="ECO:0000256" key="1">
    <source>
        <dbReference type="ARBA" id="ARBA00007227"/>
    </source>
</evidence>
<reference evidence="4 5" key="1">
    <citation type="journal article" date="2013" name="ISME J.">
        <title>A metabolic model for members of the genus Tetrasphaera involved in enhanced biological phosphorus removal.</title>
        <authorList>
            <person name="Kristiansen R."/>
            <person name="Nguyen H.T.T."/>
            <person name="Saunders A.M."/>
            <person name="Nielsen J.L."/>
            <person name="Wimmer R."/>
            <person name="Le V.Q."/>
            <person name="McIlroy S.J."/>
            <person name="Petrovski S."/>
            <person name="Seviour R.J."/>
            <person name="Calteau A."/>
            <person name="Nielsen K.L."/>
            <person name="Nielsen P.H."/>
        </authorList>
    </citation>
    <scope>NUCLEOTIDE SEQUENCE [LARGE SCALE GENOMIC DNA]</scope>
    <source>
        <strain evidence="4 5">Ben110</strain>
    </source>
</reference>
<proteinExistence type="inferred from homology"/>
<comment type="similarity">
    <text evidence="1">Belongs to the short-chain fatty acyl-CoA assimilation regulator (ScfR) family.</text>
</comment>
<dbReference type="Gene3D" id="1.10.260.40">
    <property type="entry name" value="lambda repressor-like DNA-binding domains"/>
    <property type="match status" value="1"/>
</dbReference>
<dbReference type="EMBL" id="CAJA01000468">
    <property type="protein sequence ID" value="CCH75147.1"/>
    <property type="molecule type" value="Genomic_DNA"/>
</dbReference>
<evidence type="ECO:0000313" key="5">
    <source>
        <dbReference type="Proteomes" id="UP000035763"/>
    </source>
</evidence>
<dbReference type="Gene3D" id="1.10.10.2910">
    <property type="match status" value="1"/>
</dbReference>
<gene>
    <name evidence="4" type="ORF">BN11_520022</name>
</gene>
<dbReference type="SMART" id="SM00530">
    <property type="entry name" value="HTH_XRE"/>
    <property type="match status" value="1"/>
</dbReference>